<dbReference type="Pfam" id="PF02518">
    <property type="entry name" value="HATPase_c"/>
    <property type="match status" value="1"/>
</dbReference>
<dbReference type="NCBIfam" id="TIGR00229">
    <property type="entry name" value="sensory_box"/>
    <property type="match status" value="1"/>
</dbReference>
<dbReference type="FunFam" id="3.30.565.10:FF:000006">
    <property type="entry name" value="Sensor histidine kinase WalK"/>
    <property type="match status" value="1"/>
</dbReference>
<dbReference type="SMART" id="SM00388">
    <property type="entry name" value="HisKA"/>
    <property type="match status" value="1"/>
</dbReference>
<keyword evidence="8" id="KW-0812">Transmembrane</keyword>
<gene>
    <name evidence="11" type="ORF">ROR02_16240</name>
</gene>
<evidence type="ECO:0000313" key="12">
    <source>
        <dbReference type="Proteomes" id="UP000321567"/>
    </source>
</evidence>
<dbReference type="InterPro" id="IPR036890">
    <property type="entry name" value="HATPase_C_sf"/>
</dbReference>
<dbReference type="EC" id="2.7.13.3" evidence="2"/>
<comment type="caution">
    <text evidence="11">The sequence shown here is derived from an EMBL/GenBank/DDBJ whole genome shotgun (WGS) entry which is preliminary data.</text>
</comment>
<dbReference type="AlphaFoldDB" id="A0A512H7Q8"/>
<dbReference type="GO" id="GO:0000155">
    <property type="term" value="F:phosphorelay sensor kinase activity"/>
    <property type="evidence" value="ECO:0007669"/>
    <property type="project" value="InterPro"/>
</dbReference>
<keyword evidence="6" id="KW-0175">Coiled coil</keyword>
<keyword evidence="4" id="KW-0808">Transferase</keyword>
<dbReference type="Proteomes" id="UP000321567">
    <property type="component" value="Unassembled WGS sequence"/>
</dbReference>
<dbReference type="SMART" id="SM00387">
    <property type="entry name" value="HATPase_c"/>
    <property type="match status" value="1"/>
</dbReference>
<dbReference type="PROSITE" id="PS50112">
    <property type="entry name" value="PAS"/>
    <property type="match status" value="1"/>
</dbReference>
<reference evidence="11 12" key="1">
    <citation type="submission" date="2019-07" db="EMBL/GenBank/DDBJ databases">
        <title>Whole genome shotgun sequence of Rhodospirillum oryzae NBRC 107573.</title>
        <authorList>
            <person name="Hosoyama A."/>
            <person name="Uohara A."/>
            <person name="Ohji S."/>
            <person name="Ichikawa N."/>
        </authorList>
    </citation>
    <scope>NUCLEOTIDE SEQUENCE [LARGE SCALE GENOMIC DNA]</scope>
    <source>
        <strain evidence="11 12">NBRC 107573</strain>
    </source>
</reference>
<comment type="catalytic activity">
    <reaction evidence="1">
        <text>ATP + protein L-histidine = ADP + protein N-phospho-L-histidine.</text>
        <dbReference type="EC" id="2.7.13.3"/>
    </reaction>
</comment>
<evidence type="ECO:0000256" key="7">
    <source>
        <dbReference type="SAM" id="MobiDB-lite"/>
    </source>
</evidence>
<name>A0A512H7Q8_9PROT</name>
<dbReference type="Gene3D" id="3.30.450.20">
    <property type="entry name" value="PAS domain"/>
    <property type="match status" value="2"/>
</dbReference>
<dbReference type="InterPro" id="IPR035965">
    <property type="entry name" value="PAS-like_dom_sf"/>
</dbReference>
<dbReference type="Gene3D" id="1.10.287.130">
    <property type="match status" value="1"/>
</dbReference>
<dbReference type="InterPro" id="IPR000014">
    <property type="entry name" value="PAS"/>
</dbReference>
<dbReference type="CDD" id="cd00130">
    <property type="entry name" value="PAS"/>
    <property type="match status" value="1"/>
</dbReference>
<feature type="transmembrane region" description="Helical" evidence="8">
    <location>
        <begin position="63"/>
        <end position="85"/>
    </location>
</feature>
<keyword evidence="5" id="KW-0418">Kinase</keyword>
<dbReference type="PANTHER" id="PTHR43304">
    <property type="entry name" value="PHYTOCHROME-LIKE PROTEIN CPH1"/>
    <property type="match status" value="1"/>
</dbReference>
<evidence type="ECO:0000256" key="4">
    <source>
        <dbReference type="ARBA" id="ARBA00022679"/>
    </source>
</evidence>
<feature type="coiled-coil region" evidence="6">
    <location>
        <begin position="415"/>
        <end position="442"/>
    </location>
</feature>
<feature type="domain" description="PAS" evidence="10">
    <location>
        <begin position="169"/>
        <end position="242"/>
    </location>
</feature>
<keyword evidence="3" id="KW-0597">Phosphoprotein</keyword>
<evidence type="ECO:0000259" key="10">
    <source>
        <dbReference type="PROSITE" id="PS50112"/>
    </source>
</evidence>
<keyword evidence="8" id="KW-1133">Transmembrane helix</keyword>
<evidence type="ECO:0000259" key="9">
    <source>
        <dbReference type="PROSITE" id="PS50109"/>
    </source>
</evidence>
<feature type="region of interest" description="Disordered" evidence="7">
    <location>
        <begin position="664"/>
        <end position="699"/>
    </location>
</feature>
<dbReference type="Pfam" id="PF00512">
    <property type="entry name" value="HisKA"/>
    <property type="match status" value="1"/>
</dbReference>
<feature type="transmembrane region" description="Helical" evidence="8">
    <location>
        <begin position="29"/>
        <end position="56"/>
    </location>
</feature>
<keyword evidence="12" id="KW-1185">Reference proteome</keyword>
<dbReference type="InterPro" id="IPR003594">
    <property type="entry name" value="HATPase_dom"/>
</dbReference>
<dbReference type="InterPro" id="IPR052162">
    <property type="entry name" value="Sensor_kinase/Photoreceptor"/>
</dbReference>
<evidence type="ECO:0000256" key="2">
    <source>
        <dbReference type="ARBA" id="ARBA00012438"/>
    </source>
</evidence>
<sequence length="699" mass="76941">MFLVAGGLATAAAYVNVNIPHTDIFLSGRYAFGAMGFVLLRFWGMALLLAALLAAVGQHTLPLGVVFPINMGLTLPFMVILRLLYRFILIRVDNPVWFALLWIAAVMTYYQGVMVGIGVIEAYRHDWAADQSILSYFRAQSHLIESALVAVVSATGLTLVRSYELVVRQSRELEVTLRSIGDAVIVTDARGMVRRVNPEAARLTGWSEDEARGRPLSHILRLFNVETRRPVSDPVSRVLAGGHAVGLANHTGMIARDGREYQISDSAAPILDGHAPGTPLPPRGVVMVFRDVTGAYRVQADLANQKRHFERAVAASATAVWDWNVRTDNVEWAGDTLGLFDRETGAGNARVLREHIAGQLGAKDRMIFFARLTEALETGEEFQHIARLNRPGSPPRWLRSRGRVTEYDANGPIRLSGTTQDVTDLQNTLEALRQSNADLERFASMASHDLQEPIRALVAYSQLLERRHGEHLDQEAREFLAFIVGGARRMKTLILDLLEYSRVGSPVPPFTEVDLNAVLAEVRENLAQAISETGAHLDVEALPTVPGDRRHLTSLFQNLVANALKFRRAECAPHVHVAAHPFPDAWEVHVSDDGIGIDLAYQDLIFEPFKRLHPSSRYTGTGIGLAVARRIVERHGGTIRVKSAPGEGSCFIVTLPCLPPLAQTRALEETQDDTGEAQEAQEDTPTKKPGEAEPPPALY</sequence>
<dbReference type="InterPro" id="IPR003661">
    <property type="entry name" value="HisK_dim/P_dom"/>
</dbReference>
<dbReference type="Pfam" id="PF08448">
    <property type="entry name" value="PAS_4"/>
    <property type="match status" value="1"/>
</dbReference>
<dbReference type="PANTHER" id="PTHR43304:SF1">
    <property type="entry name" value="PAC DOMAIN-CONTAINING PROTEIN"/>
    <property type="match status" value="1"/>
</dbReference>
<dbReference type="SUPFAM" id="SSF55785">
    <property type="entry name" value="PYP-like sensor domain (PAS domain)"/>
    <property type="match status" value="2"/>
</dbReference>
<evidence type="ECO:0000256" key="8">
    <source>
        <dbReference type="SAM" id="Phobius"/>
    </source>
</evidence>
<dbReference type="SUPFAM" id="SSF55874">
    <property type="entry name" value="ATPase domain of HSP90 chaperone/DNA topoisomerase II/histidine kinase"/>
    <property type="match status" value="1"/>
</dbReference>
<dbReference type="Gene3D" id="3.30.565.10">
    <property type="entry name" value="Histidine kinase-like ATPase, C-terminal domain"/>
    <property type="match status" value="1"/>
</dbReference>
<dbReference type="PROSITE" id="PS50109">
    <property type="entry name" value="HIS_KIN"/>
    <property type="match status" value="1"/>
</dbReference>
<dbReference type="SUPFAM" id="SSF47384">
    <property type="entry name" value="Homodimeric domain of signal transducing histidine kinase"/>
    <property type="match status" value="1"/>
</dbReference>
<feature type="transmembrane region" description="Helical" evidence="8">
    <location>
        <begin position="97"/>
        <end position="123"/>
    </location>
</feature>
<evidence type="ECO:0000256" key="3">
    <source>
        <dbReference type="ARBA" id="ARBA00022553"/>
    </source>
</evidence>
<dbReference type="InterPro" id="IPR036097">
    <property type="entry name" value="HisK_dim/P_sf"/>
</dbReference>
<feature type="compositionally biased region" description="Acidic residues" evidence="7">
    <location>
        <begin position="669"/>
        <end position="682"/>
    </location>
</feature>
<evidence type="ECO:0000256" key="6">
    <source>
        <dbReference type="SAM" id="Coils"/>
    </source>
</evidence>
<dbReference type="InterPro" id="IPR004358">
    <property type="entry name" value="Sig_transdc_His_kin-like_C"/>
</dbReference>
<dbReference type="EMBL" id="BJZO01000038">
    <property type="protein sequence ID" value="GEO81493.1"/>
    <property type="molecule type" value="Genomic_DNA"/>
</dbReference>
<dbReference type="PRINTS" id="PR00344">
    <property type="entry name" value="BCTRLSENSOR"/>
</dbReference>
<keyword evidence="8" id="KW-0472">Membrane</keyword>
<dbReference type="SMART" id="SM00091">
    <property type="entry name" value="PAS"/>
    <property type="match status" value="1"/>
</dbReference>
<accession>A0A512H7Q8</accession>
<feature type="domain" description="Histidine kinase" evidence="9">
    <location>
        <begin position="445"/>
        <end position="659"/>
    </location>
</feature>
<dbReference type="CDD" id="cd00082">
    <property type="entry name" value="HisKA"/>
    <property type="match status" value="1"/>
</dbReference>
<dbReference type="InterPro" id="IPR005467">
    <property type="entry name" value="His_kinase_dom"/>
</dbReference>
<protein>
    <recommendedName>
        <fullName evidence="2">histidine kinase</fullName>
        <ecNumber evidence="2">2.7.13.3</ecNumber>
    </recommendedName>
</protein>
<dbReference type="InterPro" id="IPR013656">
    <property type="entry name" value="PAS_4"/>
</dbReference>
<organism evidence="11 12">
    <name type="scientific">Pararhodospirillum oryzae</name>
    <dbReference type="NCBI Taxonomy" id="478448"/>
    <lineage>
        <taxon>Bacteria</taxon>
        <taxon>Pseudomonadati</taxon>
        <taxon>Pseudomonadota</taxon>
        <taxon>Alphaproteobacteria</taxon>
        <taxon>Rhodospirillales</taxon>
        <taxon>Rhodospirillaceae</taxon>
        <taxon>Pararhodospirillum</taxon>
    </lineage>
</organism>
<evidence type="ECO:0000256" key="5">
    <source>
        <dbReference type="ARBA" id="ARBA00022777"/>
    </source>
</evidence>
<evidence type="ECO:0000256" key="1">
    <source>
        <dbReference type="ARBA" id="ARBA00000085"/>
    </source>
</evidence>
<evidence type="ECO:0000313" key="11">
    <source>
        <dbReference type="EMBL" id="GEO81493.1"/>
    </source>
</evidence>
<proteinExistence type="predicted"/>